<dbReference type="Proteomes" id="UP000091929">
    <property type="component" value="Unassembled WGS sequence"/>
</dbReference>
<dbReference type="InterPro" id="IPR008928">
    <property type="entry name" value="6-hairpin_glycosidase_sf"/>
</dbReference>
<dbReference type="EMBL" id="LNJC01000017">
    <property type="protein sequence ID" value="KYC50223.1"/>
    <property type="molecule type" value="Genomic_DNA"/>
</dbReference>
<dbReference type="PANTHER" id="PTHR13174">
    <property type="entry name" value="D-GLUCURONYL C5-EPIMERASE"/>
    <property type="match status" value="1"/>
</dbReference>
<protein>
    <recommendedName>
        <fullName evidence="1">D-glucuronyl C5-epimerase C-terminal domain-containing protein</fullName>
    </recommendedName>
</protein>
<feature type="domain" description="D-glucuronyl C5-epimerase C-terminal" evidence="1">
    <location>
        <begin position="113"/>
        <end position="291"/>
    </location>
</feature>
<dbReference type="GO" id="GO:0047464">
    <property type="term" value="F:heparosan-N-sulfate-glucuronate 5-epimerase activity"/>
    <property type="evidence" value="ECO:0007669"/>
    <property type="project" value="InterPro"/>
</dbReference>
<reference evidence="5 6" key="1">
    <citation type="journal article" date="2016" name="ISME J.">
        <title>Chasing the elusive Euryarchaeota class WSA2: genomes reveal a uniquely fastidious methyl-reducing methanogen.</title>
        <authorList>
            <person name="Nobu M.K."/>
            <person name="Narihiro T."/>
            <person name="Kuroda K."/>
            <person name="Mei R."/>
            <person name="Liu W.T."/>
        </authorList>
    </citation>
    <scope>NUCLEOTIDE SEQUENCE [LARGE SCALE GENOMIC DNA]</scope>
    <source>
        <strain evidence="2">B03fssc0709_Meth_Bin005</strain>
        <strain evidence="3">B15fssc0709_Meth_Bin003</strain>
        <strain evidence="4">BMIXfssc0709_Meth_Bin006</strain>
    </source>
</reference>
<proteinExistence type="predicted"/>
<dbReference type="SUPFAM" id="SSF48208">
    <property type="entry name" value="Six-hairpin glycosidases"/>
    <property type="match status" value="1"/>
</dbReference>
<accession>A0A150IRL0</accession>
<comment type="caution">
    <text evidence="4">The sequence shown here is derived from an EMBL/GenBank/DDBJ whole genome shotgun (WGS) entry which is preliminary data.</text>
</comment>
<accession>A0A150ILH9</accession>
<evidence type="ECO:0000313" key="6">
    <source>
        <dbReference type="Proteomes" id="UP000092401"/>
    </source>
</evidence>
<organism evidence="4 7">
    <name type="scientific">Candidatus Methanofastidiosum methylothiophilum</name>
    <dbReference type="NCBI Taxonomy" id="1705564"/>
    <lineage>
        <taxon>Archaea</taxon>
        <taxon>Methanobacteriati</taxon>
        <taxon>Methanobacteriota</taxon>
        <taxon>Stenosarchaea group</taxon>
        <taxon>Candidatus Methanofastidiosia</taxon>
        <taxon>Candidatus Methanofastidiosales</taxon>
        <taxon>Candidatus Methanofastidiosaceae</taxon>
        <taxon>Candidatus Methanofastidiosum</taxon>
    </lineage>
</organism>
<dbReference type="Pfam" id="PF06662">
    <property type="entry name" value="C5-epim_C"/>
    <property type="match status" value="1"/>
</dbReference>
<dbReference type="PANTHER" id="PTHR13174:SF3">
    <property type="entry name" value="D-GLUCURONYL C5-EPIMERASE"/>
    <property type="match status" value="1"/>
</dbReference>
<dbReference type="AlphaFoldDB" id="A0A150IYZ2"/>
<dbReference type="InterPro" id="IPR010598">
    <property type="entry name" value="C5-epim_C"/>
</dbReference>
<dbReference type="EMBL" id="LNGF01000020">
    <property type="protein sequence ID" value="KYC47606.1"/>
    <property type="molecule type" value="Genomic_DNA"/>
</dbReference>
<evidence type="ECO:0000313" key="3">
    <source>
        <dbReference type="EMBL" id="KYC47606.1"/>
    </source>
</evidence>
<dbReference type="GO" id="GO:0005975">
    <property type="term" value="P:carbohydrate metabolic process"/>
    <property type="evidence" value="ECO:0007669"/>
    <property type="project" value="InterPro"/>
</dbReference>
<evidence type="ECO:0000313" key="2">
    <source>
        <dbReference type="EMBL" id="KYC45534.1"/>
    </source>
</evidence>
<dbReference type="EMBL" id="LNGE01000016">
    <property type="protein sequence ID" value="KYC45534.1"/>
    <property type="molecule type" value="Genomic_DNA"/>
</dbReference>
<accession>A0A150IYZ2</accession>
<evidence type="ECO:0000259" key="1">
    <source>
        <dbReference type="Pfam" id="PF06662"/>
    </source>
</evidence>
<name>A0A150IYZ2_9EURY</name>
<dbReference type="PROSITE" id="PS51257">
    <property type="entry name" value="PROKAR_LIPOPROTEIN"/>
    <property type="match status" value="1"/>
</dbReference>
<evidence type="ECO:0000313" key="5">
    <source>
        <dbReference type="Proteomes" id="UP000091929"/>
    </source>
</evidence>
<dbReference type="GO" id="GO:0015012">
    <property type="term" value="P:heparan sulfate proteoglycan biosynthetic process"/>
    <property type="evidence" value="ECO:0007669"/>
    <property type="project" value="InterPro"/>
</dbReference>
<dbReference type="InterPro" id="IPR039721">
    <property type="entry name" value="C5-epimerase"/>
</dbReference>
<sequence>MRKIGFFLLLIIISSACVQFTPNQTNEKNYSVKENSIIPPKKYSIDESDIPLTYYGTIDGVELGYQIAPHNVAMKSLEAFYRYHDTGNESYLNRGLYLADWLMENAEYRGNGTFVVWTYDYPWPPYDLKEGWTGSLNQATIIKALSFAHLYSKDEKYKQMIGLGLNAFEIEVKDGGLRIIREDEGKYYVWYPEYAKEIPPYVLNGFITVIVRLREYYLISTDKKAERLYLEGLISLEHYLPEYEAGNKKSYYDAMGNIANDHYHEMHVAQLDSLYQYTKNPIFKEYKEKWERK</sequence>
<dbReference type="Proteomes" id="UP000092403">
    <property type="component" value="Unassembled WGS sequence"/>
</dbReference>
<evidence type="ECO:0000313" key="4">
    <source>
        <dbReference type="EMBL" id="KYC50223.1"/>
    </source>
</evidence>
<gene>
    <name evidence="2" type="ORF">APG10_00759</name>
    <name evidence="3" type="ORF">APG11_01012</name>
    <name evidence="4" type="ORF">APG12_00945</name>
</gene>
<dbReference type="Proteomes" id="UP000092401">
    <property type="component" value="Unassembled WGS sequence"/>
</dbReference>
<evidence type="ECO:0000313" key="7">
    <source>
        <dbReference type="Proteomes" id="UP000092403"/>
    </source>
</evidence>